<dbReference type="PANTHER" id="PTHR33202">
    <property type="entry name" value="ZINC UPTAKE REGULATION PROTEIN"/>
    <property type="match status" value="1"/>
</dbReference>
<dbReference type="InterPro" id="IPR036388">
    <property type="entry name" value="WH-like_DNA-bd_sf"/>
</dbReference>
<dbReference type="AlphaFoldDB" id="A0A6J7IV65"/>
<dbReference type="Gene3D" id="1.10.10.10">
    <property type="entry name" value="Winged helix-like DNA-binding domain superfamily/Winged helix DNA-binding domain"/>
    <property type="match status" value="1"/>
</dbReference>
<evidence type="ECO:0000256" key="6">
    <source>
        <dbReference type="ARBA" id="ARBA00023163"/>
    </source>
</evidence>
<dbReference type="GO" id="GO:0000976">
    <property type="term" value="F:transcription cis-regulatory region binding"/>
    <property type="evidence" value="ECO:0007669"/>
    <property type="project" value="TreeGrafter"/>
</dbReference>
<keyword evidence="4" id="KW-0805">Transcription regulation</keyword>
<dbReference type="GO" id="GO:1900376">
    <property type="term" value="P:regulation of secondary metabolite biosynthetic process"/>
    <property type="evidence" value="ECO:0007669"/>
    <property type="project" value="TreeGrafter"/>
</dbReference>
<dbReference type="Gene3D" id="3.30.1490.190">
    <property type="match status" value="1"/>
</dbReference>
<accession>A0A6J7IV65</accession>
<name>A0A6J7IV65_9ZZZZ</name>
<dbReference type="Pfam" id="PF01475">
    <property type="entry name" value="FUR"/>
    <property type="match status" value="1"/>
</dbReference>
<keyword evidence="2" id="KW-0678">Repressor</keyword>
<dbReference type="CDD" id="cd07153">
    <property type="entry name" value="Fur_like"/>
    <property type="match status" value="1"/>
</dbReference>
<evidence type="ECO:0000256" key="5">
    <source>
        <dbReference type="ARBA" id="ARBA00023125"/>
    </source>
</evidence>
<keyword evidence="6" id="KW-0804">Transcription</keyword>
<dbReference type="GO" id="GO:0003700">
    <property type="term" value="F:DNA-binding transcription factor activity"/>
    <property type="evidence" value="ECO:0007669"/>
    <property type="project" value="InterPro"/>
</dbReference>
<evidence type="ECO:0000313" key="7">
    <source>
        <dbReference type="EMBL" id="CAB4935128.1"/>
    </source>
</evidence>
<keyword evidence="3" id="KW-0862">Zinc</keyword>
<gene>
    <name evidence="7" type="ORF">UFOPK3674_01426</name>
</gene>
<organism evidence="7">
    <name type="scientific">freshwater metagenome</name>
    <dbReference type="NCBI Taxonomy" id="449393"/>
    <lineage>
        <taxon>unclassified sequences</taxon>
        <taxon>metagenomes</taxon>
        <taxon>ecological metagenomes</taxon>
    </lineage>
</organism>
<dbReference type="PANTHER" id="PTHR33202:SF7">
    <property type="entry name" value="FERRIC UPTAKE REGULATION PROTEIN"/>
    <property type="match status" value="1"/>
</dbReference>
<keyword evidence="5" id="KW-0238">DNA-binding</keyword>
<dbReference type="InterPro" id="IPR043135">
    <property type="entry name" value="Fur_C"/>
</dbReference>
<dbReference type="SUPFAM" id="SSF46785">
    <property type="entry name" value="Winged helix' DNA-binding domain"/>
    <property type="match status" value="1"/>
</dbReference>
<dbReference type="GO" id="GO:0045892">
    <property type="term" value="P:negative regulation of DNA-templated transcription"/>
    <property type="evidence" value="ECO:0007669"/>
    <property type="project" value="TreeGrafter"/>
</dbReference>
<dbReference type="GO" id="GO:0008270">
    <property type="term" value="F:zinc ion binding"/>
    <property type="evidence" value="ECO:0007669"/>
    <property type="project" value="TreeGrafter"/>
</dbReference>
<proteinExistence type="inferred from homology"/>
<reference evidence="7" key="1">
    <citation type="submission" date="2020-05" db="EMBL/GenBank/DDBJ databases">
        <authorList>
            <person name="Chiriac C."/>
            <person name="Salcher M."/>
            <person name="Ghai R."/>
            <person name="Kavagutti S V."/>
        </authorList>
    </citation>
    <scope>NUCLEOTIDE SEQUENCE</scope>
</reference>
<protein>
    <submittedName>
        <fullName evidence="7">Unannotated protein</fullName>
    </submittedName>
</protein>
<sequence length="149" mass="15742">MSGGRAQAWGERARHELTARGHRAGGARDAVIDGLAAHDGCCTAGELADRLRAEGRGVGTASVYRALSVLQEAGLLRVLELGEGERRYELVHADGEHHHHIVCDGCGRTLPFHDDALERAIGAAADRSAWAVIGHDIVLHATCPRCAAG</sequence>
<dbReference type="EMBL" id="CAFBMX010000006">
    <property type="protein sequence ID" value="CAB4935128.1"/>
    <property type="molecule type" value="Genomic_DNA"/>
</dbReference>
<evidence type="ECO:0000256" key="4">
    <source>
        <dbReference type="ARBA" id="ARBA00023015"/>
    </source>
</evidence>
<dbReference type="InterPro" id="IPR002481">
    <property type="entry name" value="FUR"/>
</dbReference>
<evidence type="ECO:0000256" key="1">
    <source>
        <dbReference type="ARBA" id="ARBA00007957"/>
    </source>
</evidence>
<dbReference type="InterPro" id="IPR036390">
    <property type="entry name" value="WH_DNA-bd_sf"/>
</dbReference>
<evidence type="ECO:0000256" key="3">
    <source>
        <dbReference type="ARBA" id="ARBA00022833"/>
    </source>
</evidence>
<comment type="similarity">
    <text evidence="1">Belongs to the Fur family.</text>
</comment>
<evidence type="ECO:0000256" key="2">
    <source>
        <dbReference type="ARBA" id="ARBA00022491"/>
    </source>
</evidence>